<proteinExistence type="inferred from homology"/>
<dbReference type="PRINTS" id="PR00081">
    <property type="entry name" value="GDHRDH"/>
</dbReference>
<comment type="similarity">
    <text evidence="1">Belongs to the short-chain dehydrogenases/reductases (SDR) family.</text>
</comment>
<dbReference type="OrthoDB" id="1669814at2759"/>
<sequence>MIDGGGSKRFEGKVAVVTSSTKGIGYATVKRLAQEGAKVVLSSRKEENVKKAVAELKAEGLDVFGMVCHVGKQDQVQRLLQETVRRYGGLDILIPLTGVSTMYGPVLETTEAEYDKMFNVNVKAPFTLIKEAHPLMKQRGKGSIVLMSTYAAFDPQYCNVDGHGIDIYCITKTALLGMTKGLTPQLAQSNIRINSVAPGPIETEFFNGMTNRMAQKNLHRDHKAKVPLRRRGTPDEVASVITFLASDDAAYITGENIIIAGGLSSRL</sequence>
<dbReference type="NCBIfam" id="NF005559">
    <property type="entry name" value="PRK07231.1"/>
    <property type="match status" value="1"/>
</dbReference>
<reference evidence="3" key="3">
    <citation type="submission" date="2015-06" db="UniProtKB">
        <authorList>
            <consortium name="EnsemblMetazoa"/>
        </authorList>
    </citation>
    <scope>IDENTIFICATION</scope>
</reference>
<keyword evidence="4" id="KW-1185">Reference proteome</keyword>
<dbReference type="EMBL" id="AMQN01016646">
    <property type="status" value="NOT_ANNOTATED_CDS"/>
    <property type="molecule type" value="Genomic_DNA"/>
</dbReference>
<dbReference type="HOGENOM" id="CLU_010194_1_1_1"/>
<name>R7VL07_CAPTE</name>
<dbReference type="SUPFAM" id="SSF51735">
    <property type="entry name" value="NAD(P)-binding Rossmann-fold domains"/>
    <property type="match status" value="1"/>
</dbReference>
<dbReference type="OMA" id="RWINGAH"/>
<reference evidence="4" key="1">
    <citation type="submission" date="2012-12" db="EMBL/GenBank/DDBJ databases">
        <authorList>
            <person name="Hellsten U."/>
            <person name="Grimwood J."/>
            <person name="Chapman J.A."/>
            <person name="Shapiro H."/>
            <person name="Aerts A."/>
            <person name="Otillar R.P."/>
            <person name="Terry A.Y."/>
            <person name="Boore J.L."/>
            <person name="Simakov O."/>
            <person name="Marletaz F."/>
            <person name="Cho S.-J."/>
            <person name="Edsinger-Gonzales E."/>
            <person name="Havlak P."/>
            <person name="Kuo D.-H."/>
            <person name="Larsson T."/>
            <person name="Lv J."/>
            <person name="Arendt D."/>
            <person name="Savage R."/>
            <person name="Osoegawa K."/>
            <person name="de Jong P."/>
            <person name="Lindberg D.R."/>
            <person name="Seaver E.C."/>
            <person name="Weisblat D.A."/>
            <person name="Putnam N.H."/>
            <person name="Grigoriev I.V."/>
            <person name="Rokhsar D.S."/>
        </authorList>
    </citation>
    <scope>NUCLEOTIDE SEQUENCE</scope>
    <source>
        <strain evidence="4">I ESC-2004</strain>
    </source>
</reference>
<dbReference type="Proteomes" id="UP000014760">
    <property type="component" value="Unassembled WGS sequence"/>
</dbReference>
<gene>
    <name evidence="2" type="ORF">CAPTEDRAFT_228667</name>
</gene>
<evidence type="ECO:0008006" key="5">
    <source>
        <dbReference type="Google" id="ProtNLM"/>
    </source>
</evidence>
<reference evidence="2 4" key="2">
    <citation type="journal article" date="2013" name="Nature">
        <title>Insights into bilaterian evolution from three spiralian genomes.</title>
        <authorList>
            <person name="Simakov O."/>
            <person name="Marletaz F."/>
            <person name="Cho S.J."/>
            <person name="Edsinger-Gonzales E."/>
            <person name="Havlak P."/>
            <person name="Hellsten U."/>
            <person name="Kuo D.H."/>
            <person name="Larsson T."/>
            <person name="Lv J."/>
            <person name="Arendt D."/>
            <person name="Savage R."/>
            <person name="Osoegawa K."/>
            <person name="de Jong P."/>
            <person name="Grimwood J."/>
            <person name="Chapman J.A."/>
            <person name="Shapiro H."/>
            <person name="Aerts A."/>
            <person name="Otillar R.P."/>
            <person name="Terry A.Y."/>
            <person name="Boore J.L."/>
            <person name="Grigoriev I.V."/>
            <person name="Lindberg D.R."/>
            <person name="Seaver E.C."/>
            <person name="Weisblat D.A."/>
            <person name="Putnam N.H."/>
            <person name="Rokhsar D.S."/>
        </authorList>
    </citation>
    <scope>NUCLEOTIDE SEQUENCE</scope>
    <source>
        <strain evidence="2 4">I ESC-2004</strain>
    </source>
</reference>
<protein>
    <recommendedName>
        <fullName evidence="5">Dehydrogenase/reductase SDR family member 4</fullName>
    </recommendedName>
</protein>
<dbReference type="AlphaFoldDB" id="R7VL07"/>
<dbReference type="FunFam" id="3.40.50.720:FF:000084">
    <property type="entry name" value="Short-chain dehydrogenase reductase"/>
    <property type="match status" value="1"/>
</dbReference>
<dbReference type="GO" id="GO:0004090">
    <property type="term" value="F:carbonyl reductase (NADPH) activity"/>
    <property type="evidence" value="ECO:0007669"/>
    <property type="project" value="TreeGrafter"/>
</dbReference>
<dbReference type="InterPro" id="IPR036291">
    <property type="entry name" value="NAD(P)-bd_dom_sf"/>
</dbReference>
<evidence type="ECO:0000313" key="2">
    <source>
        <dbReference type="EMBL" id="ELU17861.1"/>
    </source>
</evidence>
<evidence type="ECO:0000313" key="3">
    <source>
        <dbReference type="EnsemblMetazoa" id="CapteP228667"/>
    </source>
</evidence>
<dbReference type="InterPro" id="IPR002347">
    <property type="entry name" value="SDR_fam"/>
</dbReference>
<dbReference type="EMBL" id="KB292274">
    <property type="protein sequence ID" value="ELU17861.1"/>
    <property type="molecule type" value="Genomic_DNA"/>
</dbReference>
<evidence type="ECO:0000256" key="1">
    <source>
        <dbReference type="ARBA" id="ARBA00006484"/>
    </source>
</evidence>
<organism evidence="2">
    <name type="scientific">Capitella teleta</name>
    <name type="common">Polychaete worm</name>
    <dbReference type="NCBI Taxonomy" id="283909"/>
    <lineage>
        <taxon>Eukaryota</taxon>
        <taxon>Metazoa</taxon>
        <taxon>Spiralia</taxon>
        <taxon>Lophotrochozoa</taxon>
        <taxon>Annelida</taxon>
        <taxon>Polychaeta</taxon>
        <taxon>Sedentaria</taxon>
        <taxon>Scolecida</taxon>
        <taxon>Capitellidae</taxon>
        <taxon>Capitella</taxon>
    </lineage>
</organism>
<dbReference type="Gene3D" id="3.40.50.720">
    <property type="entry name" value="NAD(P)-binding Rossmann-like Domain"/>
    <property type="match status" value="1"/>
</dbReference>
<dbReference type="EnsemblMetazoa" id="CapteT228667">
    <property type="protein sequence ID" value="CapteP228667"/>
    <property type="gene ID" value="CapteG228667"/>
</dbReference>
<dbReference type="PANTHER" id="PTHR43943:SF2">
    <property type="entry name" value="DEHYDROGENASE_REDUCTASE 4"/>
    <property type="match status" value="1"/>
</dbReference>
<dbReference type="Pfam" id="PF13561">
    <property type="entry name" value="adh_short_C2"/>
    <property type="match status" value="1"/>
</dbReference>
<dbReference type="STRING" id="283909.R7VL07"/>
<dbReference type="PANTHER" id="PTHR43943">
    <property type="entry name" value="DEHYDROGENASE/REDUCTASE (SDR FAMILY) MEMBER 4"/>
    <property type="match status" value="1"/>
</dbReference>
<accession>R7VL07</accession>
<evidence type="ECO:0000313" key="4">
    <source>
        <dbReference type="Proteomes" id="UP000014760"/>
    </source>
</evidence>